<dbReference type="Pfam" id="PF01557">
    <property type="entry name" value="FAA_hydrolase"/>
    <property type="match status" value="1"/>
</dbReference>
<gene>
    <name evidence="4" type="ORF">AQ490_15335</name>
</gene>
<sequence>MRLAIINDWRLGVVDPVAGTVVDVHDALPWRHDPDPFGAGWWLRLCRELPHLRNAIGRAAAAGPPVPLDEVALRPPVLNPGKVIACACNYAGHVTEMRDRVMPERTAGAGRWLLDFDVFLKAPSSVCGPRDTVVLPATTPGGEEAPVHHEAELTVVIGTGGRDIPPERAMSHVLGYLIGLDMTVRASGDRSRRKSHDTFTPLGPWLTTADEVPDPHDIEIELRVGSEVRQKVNTAALLTRVDRIVNYASTCMRLEPGDVIMTGAPPGVGPVEDGDVLDVSMTGLGRMHVPVRAATHP</sequence>
<dbReference type="eggNOG" id="COG0179">
    <property type="taxonomic scope" value="Bacteria"/>
</dbReference>
<dbReference type="STRING" id="76728.AQ490_15335"/>
<dbReference type="AlphaFoldDB" id="A0A0T6LWR7"/>
<dbReference type="PANTHER" id="PTHR42796">
    <property type="entry name" value="FUMARYLACETOACETATE HYDROLASE DOMAIN-CONTAINING PROTEIN 2A-RELATED"/>
    <property type="match status" value="1"/>
</dbReference>
<dbReference type="OrthoDB" id="9805307at2"/>
<name>A0A0T6LWR7_WENVI</name>
<reference evidence="4 5" key="1">
    <citation type="submission" date="2015-10" db="EMBL/GenBank/DDBJ databases">
        <title>Draft genome sequence of pyrrolomycin-producing Streptomyces vitaminophilus.</title>
        <authorList>
            <person name="Graham D.E."/>
            <person name="Mahan K.M."/>
            <person name="Klingeman D.M."/>
            <person name="Hettich R.L."/>
            <person name="Parry R.J."/>
        </authorList>
    </citation>
    <scope>NUCLEOTIDE SEQUENCE [LARGE SCALE GENOMIC DNA]</scope>
    <source>
        <strain evidence="4 5">ATCC 31673</strain>
    </source>
</reference>
<dbReference type="InterPro" id="IPR036663">
    <property type="entry name" value="Fumarylacetoacetase_C_sf"/>
</dbReference>
<dbReference type="Gene3D" id="3.90.850.10">
    <property type="entry name" value="Fumarylacetoacetase-like, C-terminal domain"/>
    <property type="match status" value="1"/>
</dbReference>
<evidence type="ECO:0000259" key="3">
    <source>
        <dbReference type="Pfam" id="PF01557"/>
    </source>
</evidence>
<evidence type="ECO:0000256" key="1">
    <source>
        <dbReference type="ARBA" id="ARBA00010211"/>
    </source>
</evidence>
<dbReference type="SUPFAM" id="SSF56529">
    <property type="entry name" value="FAH"/>
    <property type="match status" value="1"/>
</dbReference>
<comment type="similarity">
    <text evidence="1">Belongs to the FAH family.</text>
</comment>
<keyword evidence="5" id="KW-1185">Reference proteome</keyword>
<dbReference type="PANTHER" id="PTHR42796:SF4">
    <property type="entry name" value="FUMARYLACETOACETATE HYDROLASE DOMAIN-CONTAINING PROTEIN 2A"/>
    <property type="match status" value="1"/>
</dbReference>
<evidence type="ECO:0000256" key="2">
    <source>
        <dbReference type="ARBA" id="ARBA00022723"/>
    </source>
</evidence>
<evidence type="ECO:0000313" key="5">
    <source>
        <dbReference type="Proteomes" id="UP000050867"/>
    </source>
</evidence>
<proteinExistence type="inferred from homology"/>
<protein>
    <recommendedName>
        <fullName evidence="3">Fumarylacetoacetase-like C-terminal domain-containing protein</fullName>
    </recommendedName>
</protein>
<dbReference type="RefSeq" id="WP_018381673.1">
    <property type="nucleotide sequence ID" value="NZ_LLZU01000005.1"/>
</dbReference>
<dbReference type="GO" id="GO:0003824">
    <property type="term" value="F:catalytic activity"/>
    <property type="evidence" value="ECO:0007669"/>
    <property type="project" value="InterPro"/>
</dbReference>
<dbReference type="InterPro" id="IPR011234">
    <property type="entry name" value="Fumarylacetoacetase-like_C"/>
</dbReference>
<dbReference type="InterPro" id="IPR051121">
    <property type="entry name" value="FAH"/>
</dbReference>
<dbReference type="EMBL" id="LLZU01000005">
    <property type="protein sequence ID" value="KRV50456.1"/>
    <property type="molecule type" value="Genomic_DNA"/>
</dbReference>
<feature type="domain" description="Fumarylacetoacetase-like C-terminal" evidence="3">
    <location>
        <begin position="82"/>
        <end position="291"/>
    </location>
</feature>
<dbReference type="GO" id="GO:0046872">
    <property type="term" value="F:metal ion binding"/>
    <property type="evidence" value="ECO:0007669"/>
    <property type="project" value="UniProtKB-KW"/>
</dbReference>
<dbReference type="Proteomes" id="UP000050867">
    <property type="component" value="Unassembled WGS sequence"/>
</dbReference>
<comment type="caution">
    <text evidence="4">The sequence shown here is derived from an EMBL/GenBank/DDBJ whole genome shotgun (WGS) entry which is preliminary data.</text>
</comment>
<keyword evidence="2" id="KW-0479">Metal-binding</keyword>
<organism evidence="4 5">
    <name type="scientific">Wenjunlia vitaminophila</name>
    <name type="common">Streptomyces vitaminophilus</name>
    <dbReference type="NCBI Taxonomy" id="76728"/>
    <lineage>
        <taxon>Bacteria</taxon>
        <taxon>Bacillati</taxon>
        <taxon>Actinomycetota</taxon>
        <taxon>Actinomycetes</taxon>
        <taxon>Kitasatosporales</taxon>
        <taxon>Streptomycetaceae</taxon>
        <taxon>Wenjunlia</taxon>
    </lineage>
</organism>
<evidence type="ECO:0000313" key="4">
    <source>
        <dbReference type="EMBL" id="KRV50456.1"/>
    </source>
</evidence>
<accession>A0A0T6LWR7</accession>
<dbReference type="GO" id="GO:0044281">
    <property type="term" value="P:small molecule metabolic process"/>
    <property type="evidence" value="ECO:0007669"/>
    <property type="project" value="UniProtKB-ARBA"/>
</dbReference>